<accession>A0A2S5CSJ7</accession>
<reference evidence="1 2" key="1">
    <citation type="submission" date="2017-11" db="EMBL/GenBank/DDBJ databases">
        <title>Draft Genome Sequence of Methylobacter psychrotolerans Sph1T, an Obligate Methanotroph from Low-Temperature Environments.</title>
        <authorList>
            <person name="Oshkin I.Y."/>
            <person name="Miroshnikov K."/>
            <person name="Belova S.E."/>
            <person name="Korzhenkov A."/>
            <person name="Toshchakov S.V."/>
            <person name="Dedysh S.N."/>
        </authorList>
    </citation>
    <scope>NUCLEOTIDE SEQUENCE [LARGE SCALE GENOMIC DNA]</scope>
    <source>
        <strain evidence="1 2">Sph1</strain>
    </source>
</reference>
<dbReference type="AlphaFoldDB" id="A0A2S5CSJ7"/>
<protein>
    <submittedName>
        <fullName evidence="1">Uncharacterized protein</fullName>
    </submittedName>
</protein>
<name>A0A2S5CSJ7_9GAMM</name>
<evidence type="ECO:0000313" key="1">
    <source>
        <dbReference type="EMBL" id="POZ53717.1"/>
    </source>
</evidence>
<organism evidence="1 2">
    <name type="scientific">Methylovulum psychrotolerans</name>
    <dbReference type="NCBI Taxonomy" id="1704499"/>
    <lineage>
        <taxon>Bacteria</taxon>
        <taxon>Pseudomonadati</taxon>
        <taxon>Pseudomonadota</taxon>
        <taxon>Gammaproteobacteria</taxon>
        <taxon>Methylococcales</taxon>
        <taxon>Methylococcaceae</taxon>
        <taxon>Methylovulum</taxon>
    </lineage>
</organism>
<dbReference type="Proteomes" id="UP000237423">
    <property type="component" value="Unassembled WGS sequence"/>
</dbReference>
<dbReference type="EMBL" id="PGFZ01000001">
    <property type="protein sequence ID" value="POZ53717.1"/>
    <property type="molecule type" value="Genomic_DNA"/>
</dbReference>
<gene>
    <name evidence="1" type="ORF">AADEFJLK_00758</name>
</gene>
<proteinExistence type="predicted"/>
<comment type="caution">
    <text evidence="1">The sequence shown here is derived from an EMBL/GenBank/DDBJ whole genome shotgun (WGS) entry which is preliminary data.</text>
</comment>
<evidence type="ECO:0000313" key="2">
    <source>
        <dbReference type="Proteomes" id="UP000237423"/>
    </source>
</evidence>
<sequence>MSVIVFIKEDDVLLPGRCGLAYSFFKLPGEFSFNKQNIRQGFYNTIPTVNINICDVFRYDKVNFTQLFFCHVTNTQASA</sequence>